<reference evidence="2 3" key="1">
    <citation type="journal article" date="2016" name="Int. J. Syst. Evol. Microbiol.">
        <title>Ensifer glycinis sp. nov., an novel rhizobial species associated with Glycine spp.</title>
        <authorList>
            <person name="Yan H."/>
            <person name="Yan J."/>
            <person name="Sui X.H."/>
            <person name="Wang E.T."/>
            <person name="Chen W.X."/>
            <person name="Zhang X.X."/>
            <person name="Chen W.F."/>
        </authorList>
    </citation>
    <scope>NUCLEOTIDE SEQUENCE [LARGE SCALE GENOMIC DNA]</scope>
    <source>
        <strain evidence="2 3">CCBAU 23380</strain>
    </source>
</reference>
<dbReference type="Proteomes" id="UP000094025">
    <property type="component" value="Unassembled WGS sequence"/>
</dbReference>
<dbReference type="EMBL" id="LPUX01000061">
    <property type="protein sequence ID" value="OAP38152.1"/>
    <property type="molecule type" value="Genomic_DNA"/>
</dbReference>
<protein>
    <submittedName>
        <fullName evidence="2">Uncharacterized protein</fullName>
    </submittedName>
</protein>
<proteinExistence type="predicted"/>
<accession>A0A178XTP8</accession>
<keyword evidence="3" id="KW-1185">Reference proteome</keyword>
<gene>
    <name evidence="2" type="ORF">AU381_21400</name>
</gene>
<dbReference type="STRING" id="1472378.AU381_21400"/>
<organism evidence="2 3">
    <name type="scientific">Sinorhizobium glycinis</name>
    <dbReference type="NCBI Taxonomy" id="1472378"/>
    <lineage>
        <taxon>Bacteria</taxon>
        <taxon>Pseudomonadati</taxon>
        <taxon>Pseudomonadota</taxon>
        <taxon>Alphaproteobacteria</taxon>
        <taxon>Hyphomicrobiales</taxon>
        <taxon>Rhizobiaceae</taxon>
        <taxon>Sinorhizobium/Ensifer group</taxon>
        <taxon>Sinorhizobium</taxon>
    </lineage>
</organism>
<feature type="region of interest" description="Disordered" evidence="1">
    <location>
        <begin position="67"/>
        <end position="92"/>
    </location>
</feature>
<evidence type="ECO:0000313" key="3">
    <source>
        <dbReference type="Proteomes" id="UP000094025"/>
    </source>
</evidence>
<sequence>MADVLRHADRSARLLGFNPRTNPLPAGGERGQGRTSERHLLGAELVFDDLWGISFRQTGALEYAAIPSPRARGEGQGEGQSVRRAAPRRIAA</sequence>
<evidence type="ECO:0000313" key="2">
    <source>
        <dbReference type="EMBL" id="OAP38152.1"/>
    </source>
</evidence>
<dbReference type="AlphaFoldDB" id="A0A178XTP8"/>
<name>A0A178XTP8_9HYPH</name>
<comment type="caution">
    <text evidence="2">The sequence shown here is derived from an EMBL/GenBank/DDBJ whole genome shotgun (WGS) entry which is preliminary data.</text>
</comment>
<feature type="region of interest" description="Disordered" evidence="1">
    <location>
        <begin position="14"/>
        <end position="35"/>
    </location>
</feature>
<evidence type="ECO:0000256" key="1">
    <source>
        <dbReference type="SAM" id="MobiDB-lite"/>
    </source>
</evidence>